<reference evidence="4" key="2">
    <citation type="submission" date="2019-09" db="UniProtKB">
        <authorList>
            <consortium name="WormBaseParasite"/>
        </authorList>
    </citation>
    <scope>IDENTIFICATION</scope>
</reference>
<organism evidence="3 4">
    <name type="scientific">Heligmosomoides polygyrus</name>
    <name type="common">Parasitic roundworm</name>
    <dbReference type="NCBI Taxonomy" id="6339"/>
    <lineage>
        <taxon>Eukaryota</taxon>
        <taxon>Metazoa</taxon>
        <taxon>Ecdysozoa</taxon>
        <taxon>Nematoda</taxon>
        <taxon>Chromadorea</taxon>
        <taxon>Rhabditida</taxon>
        <taxon>Rhabditina</taxon>
        <taxon>Rhabditomorpha</taxon>
        <taxon>Strongyloidea</taxon>
        <taxon>Heligmosomidae</taxon>
        <taxon>Heligmosomoides</taxon>
    </lineage>
</organism>
<evidence type="ECO:0000313" key="4">
    <source>
        <dbReference type="WBParaSite" id="HPBE_0002678301-mRNA-1"/>
    </source>
</evidence>
<dbReference type="OrthoDB" id="5858183at2759"/>
<gene>
    <name evidence="2" type="ORF">HPBE_LOCUS26782</name>
</gene>
<dbReference type="GO" id="GO:0005737">
    <property type="term" value="C:cytoplasm"/>
    <property type="evidence" value="ECO:0007669"/>
    <property type="project" value="TreeGrafter"/>
</dbReference>
<proteinExistence type="predicted"/>
<dbReference type="Proteomes" id="UP000050761">
    <property type="component" value="Unassembled WGS sequence"/>
</dbReference>
<dbReference type="Gene3D" id="3.40.50.300">
    <property type="entry name" value="P-loop containing nucleotide triphosphate hydrolases"/>
    <property type="match status" value="1"/>
</dbReference>
<keyword evidence="3" id="KW-1185">Reference proteome</keyword>
<dbReference type="PANTHER" id="PTHR14074">
    <property type="entry name" value="HELICASE WITH DEATH DOMAIN-RELATED"/>
    <property type="match status" value="1"/>
</dbReference>
<evidence type="ECO:0000313" key="3">
    <source>
        <dbReference type="Proteomes" id="UP000050761"/>
    </source>
</evidence>
<feature type="domain" description="RLR CTR" evidence="1">
    <location>
        <begin position="135"/>
        <end position="210"/>
    </location>
</feature>
<sequence length="210" mass="23959">MVRSHSAITKGSISFRQLIANSNSDFRALVFIRTRRGASVLAKILNSHPILSDAGLRVECVAGRGRSEKSRSILITQNLKLIEQEEKNMLRERLVNRVLSAIQENRINLEARVNKAIEELMQDIQREDAIISQRLSKQKESGIVYRLLCSKCDVLLCTSRDIKTYKDSQYCVCDPLFWTRICSEELSDNKSREEKYGAVAKVRSHWISGS</sequence>
<dbReference type="PANTHER" id="PTHR14074:SF29">
    <property type="entry name" value="DICER-RELATED HELICASE"/>
    <property type="match status" value="1"/>
</dbReference>
<reference evidence="2 3" key="1">
    <citation type="submission" date="2018-11" db="EMBL/GenBank/DDBJ databases">
        <authorList>
            <consortium name="Pathogen Informatics"/>
        </authorList>
    </citation>
    <scope>NUCLEOTIDE SEQUENCE [LARGE SCALE GENOMIC DNA]</scope>
</reference>
<dbReference type="Pfam" id="PF11648">
    <property type="entry name" value="RIG-I_C-RD"/>
    <property type="match status" value="1"/>
</dbReference>
<accession>A0A183GVR3</accession>
<dbReference type="WBParaSite" id="HPBE_0002678301-mRNA-1">
    <property type="protein sequence ID" value="HPBE_0002678301-mRNA-1"/>
    <property type="gene ID" value="HPBE_0002678301"/>
</dbReference>
<dbReference type="InterPro" id="IPR051363">
    <property type="entry name" value="RLR_Helicase"/>
</dbReference>
<dbReference type="AlphaFoldDB" id="A0A183GVR3"/>
<dbReference type="PROSITE" id="PS51789">
    <property type="entry name" value="RLR_CTR"/>
    <property type="match status" value="1"/>
</dbReference>
<dbReference type="InterPro" id="IPR027417">
    <property type="entry name" value="P-loop_NTPase"/>
</dbReference>
<evidence type="ECO:0000313" key="2">
    <source>
        <dbReference type="EMBL" id="VDP59392.1"/>
    </source>
</evidence>
<dbReference type="InterPro" id="IPR038557">
    <property type="entry name" value="RLR_C_sf"/>
</dbReference>
<dbReference type="Gene3D" id="2.170.150.30">
    <property type="entry name" value="RIG-I-like receptor, C-terminal regulatory domain"/>
    <property type="match status" value="1"/>
</dbReference>
<name>A0A183GVR3_HELPZ</name>
<accession>A0A3P8E5S1</accession>
<protein>
    <submittedName>
        <fullName evidence="4">RLR CTR domain-containing protein</fullName>
    </submittedName>
</protein>
<dbReference type="InterPro" id="IPR021673">
    <property type="entry name" value="RLR_CTR"/>
</dbReference>
<dbReference type="EMBL" id="UZAH01040874">
    <property type="protein sequence ID" value="VDP59392.1"/>
    <property type="molecule type" value="Genomic_DNA"/>
</dbReference>
<evidence type="ECO:0000259" key="1">
    <source>
        <dbReference type="PROSITE" id="PS51789"/>
    </source>
</evidence>